<dbReference type="SUPFAM" id="SSF56436">
    <property type="entry name" value="C-type lectin-like"/>
    <property type="match status" value="1"/>
</dbReference>
<dbReference type="GO" id="GO:0030169">
    <property type="term" value="F:low-density lipoprotein particle binding"/>
    <property type="evidence" value="ECO:0000318"/>
    <property type="project" value="GO_Central"/>
</dbReference>
<dbReference type="CTD" id="108711025"/>
<keyword evidence="14" id="KW-0732">Signal</keyword>
<feature type="domain" description="FAS1" evidence="16">
    <location>
        <begin position="357"/>
        <end position="501"/>
    </location>
</feature>
<feature type="domain" description="EGF-like" evidence="15">
    <location>
        <begin position="108"/>
        <end position="148"/>
    </location>
</feature>
<evidence type="ECO:0000256" key="14">
    <source>
        <dbReference type="SAM" id="SignalP"/>
    </source>
</evidence>
<dbReference type="InterPro" id="IPR002049">
    <property type="entry name" value="LE_dom"/>
</dbReference>
<feature type="disulfide bond" evidence="10">
    <location>
        <begin position="1398"/>
        <end position="1415"/>
    </location>
</feature>
<feature type="domain" description="EGF-like" evidence="15">
    <location>
        <begin position="825"/>
        <end position="865"/>
    </location>
</feature>
<keyword evidence="7" id="KW-0675">Receptor</keyword>
<feature type="domain" description="FAS1" evidence="16">
    <location>
        <begin position="993"/>
        <end position="1126"/>
    </location>
</feature>
<name>A0A8J0UQQ3_XENLA</name>
<dbReference type="FunFam" id="2.10.25.10:FF:000470">
    <property type="entry name" value="Stabilin 2"/>
    <property type="match status" value="1"/>
</dbReference>
<keyword evidence="2 10" id="KW-0245">EGF-like domain</keyword>
<proteinExistence type="predicted"/>
<dbReference type="InterPro" id="IPR000742">
    <property type="entry name" value="EGF"/>
</dbReference>
<evidence type="ECO:0000256" key="1">
    <source>
        <dbReference type="ARBA" id="ARBA00004479"/>
    </source>
</evidence>
<feature type="domain" description="EGF-like" evidence="15">
    <location>
        <begin position="156"/>
        <end position="193"/>
    </location>
</feature>
<gene>
    <name evidence="19 20" type="primary">stab2.L</name>
</gene>
<feature type="domain" description="FAS1" evidence="16">
    <location>
        <begin position="513"/>
        <end position="647"/>
    </location>
</feature>
<feature type="domain" description="EGF-like" evidence="15">
    <location>
        <begin position="320"/>
        <end position="360"/>
    </location>
</feature>
<keyword evidence="5 13" id="KW-0472">Membrane</keyword>
<feature type="disulfide bond" evidence="10">
    <location>
        <begin position="2031"/>
        <end position="2040"/>
    </location>
</feature>
<evidence type="ECO:0000256" key="11">
    <source>
        <dbReference type="PROSITE-ProRule" id="PRU00323"/>
    </source>
</evidence>
<dbReference type="FunFam" id="2.30.180.10:FF:000005">
    <property type="entry name" value="Stabilin 2"/>
    <property type="match status" value="2"/>
</dbReference>
<dbReference type="Pfam" id="PF00193">
    <property type="entry name" value="Xlink"/>
    <property type="match status" value="1"/>
</dbReference>
<dbReference type="Gene3D" id="2.170.300.10">
    <property type="entry name" value="Tie2 ligand-binding domain superfamily"/>
    <property type="match status" value="1"/>
</dbReference>
<dbReference type="AGR" id="Xenbase:XB-GENE-6489248"/>
<dbReference type="Pfam" id="PF24887">
    <property type="entry name" value="EGF_STAB1-2"/>
    <property type="match status" value="1"/>
</dbReference>
<feature type="domain" description="FAS1" evidence="16">
    <location>
        <begin position="2310"/>
        <end position="2451"/>
    </location>
</feature>
<dbReference type="SMART" id="SM00179">
    <property type="entry name" value="EGF_CA"/>
    <property type="match status" value="4"/>
</dbReference>
<feature type="domain" description="FAS1" evidence="16">
    <location>
        <begin position="1595"/>
        <end position="1723"/>
    </location>
</feature>
<feature type="domain" description="EGF-like" evidence="15">
    <location>
        <begin position="2122"/>
        <end position="2164"/>
    </location>
</feature>
<dbReference type="KEGG" id="xla:108711025"/>
<feature type="disulfide bond" evidence="10">
    <location>
        <begin position="138"/>
        <end position="147"/>
    </location>
</feature>
<evidence type="ECO:0000256" key="10">
    <source>
        <dbReference type="PROSITE-ProRule" id="PRU00076"/>
    </source>
</evidence>
<feature type="domain" description="EGF-like" evidence="15">
    <location>
        <begin position="195"/>
        <end position="234"/>
    </location>
</feature>
<evidence type="ECO:0000256" key="7">
    <source>
        <dbReference type="ARBA" id="ARBA00023170"/>
    </source>
</evidence>
<dbReference type="PROSITE" id="PS01241">
    <property type="entry name" value="LINK_1"/>
    <property type="match status" value="1"/>
</dbReference>
<evidence type="ECO:0000259" key="16">
    <source>
        <dbReference type="PROSITE" id="PS50213"/>
    </source>
</evidence>
<feature type="signal peptide" evidence="14">
    <location>
        <begin position="1"/>
        <end position="22"/>
    </location>
</feature>
<dbReference type="GO" id="GO:0005041">
    <property type="term" value="F:low-density lipoprotein particle receptor activity"/>
    <property type="evidence" value="ECO:0000318"/>
    <property type="project" value="GO_Central"/>
</dbReference>
<feature type="disulfide bond" evidence="10">
    <location>
        <begin position="183"/>
        <end position="192"/>
    </location>
</feature>
<feature type="compositionally biased region" description="Low complexity" evidence="12">
    <location>
        <begin position="2525"/>
        <end position="2540"/>
    </location>
</feature>
<dbReference type="FunFam" id="2.30.180.10:FF:000018">
    <property type="entry name" value="Stabilin 2"/>
    <property type="match status" value="1"/>
</dbReference>
<evidence type="ECO:0000259" key="15">
    <source>
        <dbReference type="PROSITE" id="PS50026"/>
    </source>
</evidence>
<dbReference type="SUPFAM" id="SSF82153">
    <property type="entry name" value="FAS1 domain"/>
    <property type="match status" value="7"/>
</dbReference>
<feature type="domain" description="EGF-like" evidence="15">
    <location>
        <begin position="735"/>
        <end position="775"/>
    </location>
</feature>
<dbReference type="PROSITE" id="PS01186">
    <property type="entry name" value="EGF_2"/>
    <property type="match status" value="11"/>
</dbReference>
<evidence type="ECO:0000256" key="4">
    <source>
        <dbReference type="ARBA" id="ARBA00022989"/>
    </source>
</evidence>
<feature type="region of interest" description="Disordered" evidence="12">
    <location>
        <begin position="2517"/>
        <end position="2559"/>
    </location>
</feature>
<dbReference type="Proteomes" id="UP000186698">
    <property type="component" value="Chromosome 3L"/>
</dbReference>
<feature type="domain" description="EGF-like" evidence="15">
    <location>
        <begin position="1957"/>
        <end position="1997"/>
    </location>
</feature>
<dbReference type="SMART" id="SM00554">
    <property type="entry name" value="FAS1"/>
    <property type="match status" value="7"/>
</dbReference>
<evidence type="ECO:0000256" key="2">
    <source>
        <dbReference type="ARBA" id="ARBA00022536"/>
    </source>
</evidence>
<dbReference type="SMART" id="SM00181">
    <property type="entry name" value="EGF"/>
    <property type="match status" value="23"/>
</dbReference>
<evidence type="ECO:0000256" key="5">
    <source>
        <dbReference type="ARBA" id="ARBA00023136"/>
    </source>
</evidence>
<feature type="disulfide bond" evidence="10">
    <location>
        <begin position="1373"/>
        <end position="1382"/>
    </location>
</feature>
<keyword evidence="3 13" id="KW-0812">Transmembrane</keyword>
<dbReference type="PROSITE" id="PS50963">
    <property type="entry name" value="LINK_2"/>
    <property type="match status" value="1"/>
</dbReference>
<dbReference type="InterPro" id="IPR016186">
    <property type="entry name" value="C-type_lectin-like/link_sf"/>
</dbReference>
<dbReference type="Gene3D" id="2.30.180.10">
    <property type="entry name" value="FAS1 domain"/>
    <property type="match status" value="7"/>
</dbReference>
<dbReference type="GO" id="GO:0005540">
    <property type="term" value="F:hyaluronic acid binding"/>
    <property type="evidence" value="ECO:0007669"/>
    <property type="project" value="InterPro"/>
</dbReference>
<feature type="domain" description="EGF-like" evidence="15">
    <location>
        <begin position="866"/>
        <end position="908"/>
    </location>
</feature>
<feature type="domain" description="EGF-like" evidence="15">
    <location>
        <begin position="2004"/>
        <end position="2041"/>
    </location>
</feature>
<feature type="domain" description="EGF-like" evidence="15">
    <location>
        <begin position="235"/>
        <end position="274"/>
    </location>
</feature>
<dbReference type="InterPro" id="IPR001881">
    <property type="entry name" value="EGF-like_Ca-bd_dom"/>
</dbReference>
<evidence type="ECO:0000256" key="6">
    <source>
        <dbReference type="ARBA" id="ARBA00023157"/>
    </source>
</evidence>
<dbReference type="InterPro" id="IPR024731">
    <property type="entry name" value="NELL2-like_EGF"/>
</dbReference>
<keyword evidence="6 10" id="KW-1015">Disulfide bond</keyword>
<feature type="domain" description="FAS1" evidence="16">
    <location>
        <begin position="1739"/>
        <end position="1880"/>
    </location>
</feature>
<organism evidence="18 19">
    <name type="scientific">Xenopus laevis</name>
    <name type="common">African clawed frog</name>
    <dbReference type="NCBI Taxonomy" id="8355"/>
    <lineage>
        <taxon>Eukaryota</taxon>
        <taxon>Metazoa</taxon>
        <taxon>Chordata</taxon>
        <taxon>Craniata</taxon>
        <taxon>Vertebrata</taxon>
        <taxon>Euteleostomi</taxon>
        <taxon>Amphibia</taxon>
        <taxon>Batrachia</taxon>
        <taxon>Anura</taxon>
        <taxon>Pipoidea</taxon>
        <taxon>Pipidae</taxon>
        <taxon>Xenopodinae</taxon>
        <taxon>Xenopus</taxon>
        <taxon>Xenopus</taxon>
    </lineage>
</organism>
<feature type="disulfide bond" evidence="10">
    <location>
        <begin position="1987"/>
        <end position="1996"/>
    </location>
</feature>
<comment type="caution">
    <text evidence="10">Lacks conserved residue(s) required for the propagation of feature annotation.</text>
</comment>
<evidence type="ECO:0000256" key="9">
    <source>
        <dbReference type="ARBA" id="ARBA00023292"/>
    </source>
</evidence>
<feature type="disulfide bond" evidence="10">
    <location>
        <begin position="1435"/>
        <end position="1445"/>
    </location>
</feature>
<feature type="domain" description="Link" evidence="17">
    <location>
        <begin position="2197"/>
        <end position="2290"/>
    </location>
</feature>
<dbReference type="Pfam" id="PF12947">
    <property type="entry name" value="EGF_3"/>
    <property type="match status" value="8"/>
</dbReference>
<feature type="domain" description="EGF-like" evidence="15">
    <location>
        <begin position="1390"/>
        <end position="1427"/>
    </location>
</feature>
<feature type="domain" description="EGF-like" evidence="15">
    <location>
        <begin position="1554"/>
        <end position="1593"/>
    </location>
</feature>
<dbReference type="GO" id="GO:0007155">
    <property type="term" value="P:cell adhesion"/>
    <property type="evidence" value="ECO:0007669"/>
    <property type="project" value="InterPro"/>
</dbReference>
<dbReference type="Gene3D" id="3.10.100.10">
    <property type="entry name" value="Mannose-Binding Protein A, subunit A"/>
    <property type="match status" value="1"/>
</dbReference>
<feature type="disulfide bond" evidence="10">
    <location>
        <begin position="164"/>
        <end position="181"/>
    </location>
</feature>
<dbReference type="InterPro" id="IPR036378">
    <property type="entry name" value="FAS1_dom_sf"/>
</dbReference>
<keyword evidence="4 13" id="KW-1133">Transmembrane helix</keyword>
<keyword evidence="9" id="KW-0424">Laminin EGF-like domain</keyword>
<evidence type="ECO:0000256" key="12">
    <source>
        <dbReference type="SAM" id="MobiDB-lite"/>
    </source>
</evidence>
<dbReference type="PANTHER" id="PTHR24038">
    <property type="entry name" value="STABILIN"/>
    <property type="match status" value="1"/>
</dbReference>
<dbReference type="GO" id="GO:0005509">
    <property type="term" value="F:calcium ion binding"/>
    <property type="evidence" value="ECO:0007669"/>
    <property type="project" value="InterPro"/>
</dbReference>
<dbReference type="PANTHER" id="PTHR24038:SF0">
    <property type="entry name" value="STABILIN-2"/>
    <property type="match status" value="1"/>
</dbReference>
<sequence length="2559" mass="278711">MEKRTSLVFILVLVCVIGLCKGDSDKKAKKRCDKKTFISSKTPCMSCALNYKINCTDGAKKITSGSGTRDCRFFLELSSYTLSLPGCRHMCLMQTVEPLCCQGYWGPDCMDCPGGASSACNNRGTCSDGIQGNGSCTCQEHFGGTACETCSGDNLYGADCNKVCDCVHGVCKSGINGDGTCECYSGYDGPKCDQPLPECAALQCRQNARCVSSSTGALECRCMPNYEEKGDKCEPINPCSQRVCHEVAECIYLGPNRHRCSCNMGYKGDGTVCLPIDRCQENFGNCPTDTSICKYDGPGMSHCECKEGYINFQPGLGCQLIDVCTVKNPCSKNANCTTIAPGQTECVCKKGYIGDGTVCYGNILERMKELNTLPGQWQGKLSIAISLFEVYSWPLSALGPFTVLVPINKGIRGKNVKNLITDKENTLYFIKLHIIAGQMSSELFNTTDLIYTLTGKSGEITAGEADDQIKIRIHGSKKRGKILQKNIIASNGILHIIDKAMDYVEPTLESNPKETIMSILQVNGRYNRFKLLLEKANLGPDLERAGPYTVFVPNNEALAAMENGTLDYLLSSEGSRKLLELMRYHIVQSAELDVANIISSPHIMSMANQLIQFNTTNKGRILVNGEEVEEADVAAKNGRIYTLDGVLIPPSILPILPHRCDELRYETQLGSCASCSSVLYLSSCPLGTESLNIFTQKCKYRNTVMGNDYERHGCSRYCNVTVKVPMCCKGFYGPDCRPCPGGFINPCSRNGECMDGWKGNGTCICDEGFSGADCRRCTDNYKYGPRCDKKCLCVHGRCNNHVDSDGSCLPSSCASGYTGLLCDRKTIPCGPSVTFCHAHADCEYSDGTPRCVCKSGYEGDGTYCTEANPCISSDRELCNVNADCLPVGPGSHKCVCRTGWTGDGLDCSEINNCLLNSKGGCHPNATCVYIGPGQSDCECNKGFRGDGIDCDPVNACLEKAEKCHFLASCKKMPTGFWECVCGEGYEGDGTVCYGSAGEVLASLPEASEFYKWIYDETIKTLLSQTSNVTVLVPSRQAFENMKKEEKAYWMTKENVAPLLKYHILSGIYSVNSIQNLSSSDLLATSLRSNFLRVSNENGTSSINGAKFMVGDIAAKNGIVHIIDKVLTPSPLMVGSDPDFMTRLGQMPDYSIFRSYVIEYQLAKEIEAADSYTIFAPHNDAINSYIRSKSPVTVDEDTVRYHVVLGQKLLKDDLLNGMHRETLLGFSFQLGFFIHGEQLYVNDAPVNYTNVYTDKGVIHGVGKVLEIQKNRCDLNDTTLVLSKCSECLNTPVCPRGTEPIPSEKKSCIFTKYYFGKRFVYIGCQVQCTKTAITRECCPGFFSQQCLPCPGKAGNPCFGNGVCMDSLNGTGTCQCKDGYIGTACETCVKGKYGPRCDQECYCINGKCSEGINGDGSCNCDVGWRGIKCDTAITEDKCNKSCHTSANCIVNADGVAYCQCASGFQGNGTVCSAVNACASNNGGCSENAECRITTPGNRMCVCKIGYTGDGIVCIEIDPCVTNNGGCHKFAECTKTGPNQSACNCLPKYSGDGIKCNPINPCLQKNGGCSAYAVCNHTGPAERTCECKSDYIGDGFDCRGTIYQELPKNRDTSSFYNQLQLNQINDLSGPGPFTVFVPSSSAFNGESRIKEWTAKGVMEQILLYHIVSCAQLTKDDLTSTSTVASLQGDPLTFTYSQDSVLLNGNAKIISSDTIMTNGIVHIIDKVLVPKNMQNFNKETAGIVLDSLAKVAETHGYSTFSKLLQDTDVSTLIIDPIHKPVTIFLPTDNTMKNLPKEQNDFLYDSQNKEKLLQIIKYHVIRDAKIYTTDLVRKGTIKTLQGTDLSVKCADKESYGDVFLDDRQCKLVQRQLMFDGGIAYGIDCLLTPSSVGGRCDNMVTFELMGNCGRCTNVPSCPSGSKPKPDKVKCTYNLTPRRTLDGCRYDCTMVVWMTKCCSGFFGRDCQGCPGGPETPCKNHGVCDDGQAGTGECRCNPGFNGTACELCLPGRYGLDCKTCDCAEHGQCDEGSSGSGKCSCDSGWTGKRCETKLVLPPVCNPACSSNAVCKEKNMCQCKKFYEGDGRTCKVVNLCKQKNGGCDINAKCSQSGVKVSCSCLKEYKGDGNVCAAIDPCADGLNGGCDEHAICTMTGPDKRKCECKDQYIGDGLSCEVKKLPINRCLQDNGQCHADALCNDLHFQDTTVGVFHLRSSKGQYKYKYSEAIKACNDESATMATYNQLSYAQQAGYHLCSAGWLDGIRVAYPTFYASQNCGSGFVGIVDYGPRANLNETWDVFCYRVKDVTCTCKPGYVGDGYTCNGNLLQVLTSLPSFSNFLSEVLVYSNTSLRGKEFFNYLTNLSVQATLFAPSNDGLNENQTLSGRDIEYHLANVSMFFFEDLSNGTTLQTRIGHKLLISFDNDPASKKATDSMNPTRYVDGKPILEWDIIASNGIIHTIAEPLIAPPEPLALHAGHGAGIFFGIVLIVGLLALAVFYYKKFNRKDFQFQFQQFNEYDDKPVVSELDKPSNIANPMYESSTSTSLPETSTEPSFHPFADSDEQQLVSFGHAK</sequence>
<dbReference type="FunFam" id="2.30.180.10:FF:000020">
    <property type="entry name" value="Stabilin 2"/>
    <property type="match status" value="1"/>
</dbReference>
<feature type="domain" description="EGF-like" evidence="15">
    <location>
        <begin position="909"/>
        <end position="951"/>
    </location>
</feature>
<dbReference type="PROSITE" id="PS00022">
    <property type="entry name" value="EGF_1"/>
    <property type="match status" value="7"/>
</dbReference>
<dbReference type="InterPro" id="IPR056806">
    <property type="entry name" value="EGF_STAB1-2"/>
</dbReference>
<evidence type="ECO:0000313" key="19">
    <source>
        <dbReference type="RefSeq" id="XP_018107820.1"/>
    </source>
</evidence>
<feature type="domain" description="FAS1" evidence="16">
    <location>
        <begin position="1136"/>
        <end position="1264"/>
    </location>
</feature>
<dbReference type="FunFam" id="3.10.100.10:FF:000001">
    <property type="entry name" value="Hyaluronan proteoglycan link protein 1"/>
    <property type="match status" value="1"/>
</dbReference>
<feature type="domain" description="EGF-like" evidence="15">
    <location>
        <begin position="1345"/>
        <end position="1383"/>
    </location>
</feature>
<dbReference type="SUPFAM" id="SSF57196">
    <property type="entry name" value="EGF/Laminin"/>
    <property type="match status" value="4"/>
</dbReference>
<feature type="transmembrane region" description="Helical" evidence="13">
    <location>
        <begin position="2466"/>
        <end position="2486"/>
    </location>
</feature>
<dbReference type="PROSITE" id="PS50213">
    <property type="entry name" value="FAS1"/>
    <property type="match status" value="7"/>
</dbReference>
<reference evidence="19" key="1">
    <citation type="submission" date="2025-08" db="UniProtKB">
        <authorList>
            <consortium name="RefSeq"/>
        </authorList>
    </citation>
    <scope>IDENTIFICATION</scope>
    <source>
        <strain evidence="19">J_2021</strain>
        <tissue evidence="19">Erythrocytes</tissue>
    </source>
</reference>
<dbReference type="OrthoDB" id="286301at2759"/>
<feature type="disulfide bond" evidence="11">
    <location>
        <begin position="2219"/>
        <end position="2288"/>
    </location>
</feature>
<accession>A0A8J0UQQ3</accession>
<dbReference type="Xenbase" id="XB-GENE-6489248">
    <property type="gene designation" value="stab2.L"/>
</dbReference>
<feature type="disulfide bond" evidence="10">
    <location>
        <begin position="765"/>
        <end position="774"/>
    </location>
</feature>
<dbReference type="Gene3D" id="2.10.25.10">
    <property type="entry name" value="Laminin"/>
    <property type="match status" value="14"/>
</dbReference>
<dbReference type="FunFam" id="2.30.180.10:FF:000017">
    <property type="entry name" value="Stabilin 2"/>
    <property type="match status" value="1"/>
</dbReference>
<dbReference type="Pfam" id="PF02469">
    <property type="entry name" value="Fasciclin"/>
    <property type="match status" value="7"/>
</dbReference>
<dbReference type="PROSITE" id="PS50026">
    <property type="entry name" value="EGF_3"/>
    <property type="match status" value="18"/>
</dbReference>
<dbReference type="GeneID" id="108711025"/>
<feature type="domain" description="EGF-like" evidence="15">
    <location>
        <begin position="1470"/>
        <end position="1511"/>
    </location>
</feature>
<protein>
    <submittedName>
        <fullName evidence="19">Stabilin-2</fullName>
    </submittedName>
</protein>
<evidence type="ECO:0000256" key="13">
    <source>
        <dbReference type="SAM" id="Phobius"/>
    </source>
</evidence>
<dbReference type="InterPro" id="IPR016187">
    <property type="entry name" value="CTDL_fold"/>
</dbReference>
<dbReference type="PROSITE" id="PS01248">
    <property type="entry name" value="EGF_LAM_1"/>
    <property type="match status" value="2"/>
</dbReference>
<dbReference type="GO" id="GO:0016020">
    <property type="term" value="C:membrane"/>
    <property type="evidence" value="ECO:0007669"/>
    <property type="project" value="UniProtKB-SubCell"/>
</dbReference>
<dbReference type="FunFam" id="2.30.180.10:FF:000014">
    <property type="entry name" value="Stabilin 1"/>
    <property type="match status" value="1"/>
</dbReference>
<dbReference type="SMART" id="SM00445">
    <property type="entry name" value="LINK"/>
    <property type="match status" value="1"/>
</dbReference>
<evidence type="ECO:0000256" key="8">
    <source>
        <dbReference type="ARBA" id="ARBA00023180"/>
    </source>
</evidence>
<dbReference type="InterPro" id="IPR000538">
    <property type="entry name" value="Link_dom"/>
</dbReference>
<feature type="chain" id="PRO_5035234223" evidence="14">
    <location>
        <begin position="23"/>
        <end position="2559"/>
    </location>
</feature>
<dbReference type="RefSeq" id="XP_018107820.1">
    <property type="nucleotide sequence ID" value="XM_018252331.2"/>
</dbReference>
<evidence type="ECO:0000259" key="17">
    <source>
        <dbReference type="PROSITE" id="PS50963"/>
    </source>
</evidence>
<evidence type="ECO:0000313" key="20">
    <source>
        <dbReference type="Xenbase" id="XB-GENE-6489248"/>
    </source>
</evidence>
<dbReference type="InterPro" id="IPR000782">
    <property type="entry name" value="FAS1_domain"/>
</dbReference>
<comment type="subcellular location">
    <subcellularLocation>
        <location evidence="1">Membrane</location>
        <topology evidence="1">Single-pass type I membrane protein</topology>
    </subcellularLocation>
</comment>
<dbReference type="Pfam" id="PF00008">
    <property type="entry name" value="EGF"/>
    <property type="match status" value="1"/>
</dbReference>
<feature type="disulfide bond" evidence="11">
    <location>
        <begin position="2243"/>
        <end position="2264"/>
    </location>
</feature>
<evidence type="ECO:0000256" key="3">
    <source>
        <dbReference type="ARBA" id="ARBA00022692"/>
    </source>
</evidence>
<dbReference type="SMART" id="SM00180">
    <property type="entry name" value="EGF_Lam"/>
    <property type="match status" value="4"/>
</dbReference>
<dbReference type="FunFam" id="2.10.25.10:FF:000040">
    <property type="entry name" value="Stabilin 2"/>
    <property type="match status" value="6"/>
</dbReference>
<feature type="disulfide bond" evidence="10">
    <location>
        <begin position="1417"/>
        <end position="1426"/>
    </location>
</feature>
<keyword evidence="8" id="KW-0325">Glycoprotein</keyword>
<evidence type="ECO:0000313" key="18">
    <source>
        <dbReference type="Proteomes" id="UP000186698"/>
    </source>
</evidence>
<keyword evidence="18" id="KW-1185">Reference proteome</keyword>
<dbReference type="CDD" id="cd00055">
    <property type="entry name" value="EGF_Lam"/>
    <property type="match status" value="1"/>
</dbReference>
<feature type="domain" description="EGF-like" evidence="15">
    <location>
        <begin position="1512"/>
        <end position="1553"/>
    </location>
</feature>
<feature type="domain" description="EGF-like" evidence="15">
    <location>
        <begin position="1431"/>
        <end position="1469"/>
    </location>
</feature>